<evidence type="ECO:0000313" key="7">
    <source>
        <dbReference type="EMBL" id="GMI32925.1"/>
    </source>
</evidence>
<evidence type="ECO:0000256" key="2">
    <source>
        <dbReference type="ARBA" id="ARBA00022692"/>
    </source>
</evidence>
<organism evidence="7 8">
    <name type="scientific">Tetraparma gracilis</name>
    <dbReference type="NCBI Taxonomy" id="2962635"/>
    <lineage>
        <taxon>Eukaryota</taxon>
        <taxon>Sar</taxon>
        <taxon>Stramenopiles</taxon>
        <taxon>Ochrophyta</taxon>
        <taxon>Bolidophyceae</taxon>
        <taxon>Parmales</taxon>
        <taxon>Triparmaceae</taxon>
        <taxon>Tetraparma</taxon>
    </lineage>
</organism>
<evidence type="ECO:0000256" key="1">
    <source>
        <dbReference type="ARBA" id="ARBA00004370"/>
    </source>
</evidence>
<feature type="transmembrane region" description="Helical" evidence="5">
    <location>
        <begin position="21"/>
        <end position="38"/>
    </location>
</feature>
<proteinExistence type="predicted"/>
<name>A0ABQ6MTH2_9STRA</name>
<feature type="domain" description="Amino acid transporter transmembrane" evidence="6">
    <location>
        <begin position="27"/>
        <end position="441"/>
    </location>
</feature>
<dbReference type="EMBL" id="BRYB01004539">
    <property type="protein sequence ID" value="GMI32925.1"/>
    <property type="molecule type" value="Genomic_DNA"/>
</dbReference>
<evidence type="ECO:0000256" key="5">
    <source>
        <dbReference type="SAM" id="Phobius"/>
    </source>
</evidence>
<comment type="subcellular location">
    <subcellularLocation>
        <location evidence="1">Membrane</location>
    </subcellularLocation>
</comment>
<dbReference type="Pfam" id="PF01490">
    <property type="entry name" value="Aa_trans"/>
    <property type="match status" value="1"/>
</dbReference>
<feature type="transmembrane region" description="Helical" evidence="5">
    <location>
        <begin position="420"/>
        <end position="439"/>
    </location>
</feature>
<feature type="transmembrane region" description="Helical" evidence="5">
    <location>
        <begin position="209"/>
        <end position="226"/>
    </location>
</feature>
<feature type="transmembrane region" description="Helical" evidence="5">
    <location>
        <begin position="178"/>
        <end position="197"/>
    </location>
</feature>
<dbReference type="InterPro" id="IPR013057">
    <property type="entry name" value="AA_transpt_TM"/>
</dbReference>
<feature type="transmembrane region" description="Helical" evidence="5">
    <location>
        <begin position="284"/>
        <end position="308"/>
    </location>
</feature>
<dbReference type="Proteomes" id="UP001165060">
    <property type="component" value="Unassembled WGS sequence"/>
</dbReference>
<evidence type="ECO:0000256" key="4">
    <source>
        <dbReference type="ARBA" id="ARBA00023136"/>
    </source>
</evidence>
<accession>A0ABQ6MTH2</accession>
<keyword evidence="2 5" id="KW-0812">Transmembrane</keyword>
<dbReference type="PANTHER" id="PTHR16189">
    <property type="entry name" value="TRANSMEMBRANE PROTEIN 104-RELATED"/>
    <property type="match status" value="1"/>
</dbReference>
<feature type="transmembrane region" description="Helical" evidence="5">
    <location>
        <begin position="139"/>
        <end position="158"/>
    </location>
</feature>
<keyword evidence="8" id="KW-1185">Reference proteome</keyword>
<evidence type="ECO:0000313" key="8">
    <source>
        <dbReference type="Proteomes" id="UP001165060"/>
    </source>
</evidence>
<keyword evidence="3 5" id="KW-1133">Transmembrane helix</keyword>
<keyword evidence="4 5" id="KW-0472">Membrane</keyword>
<protein>
    <recommendedName>
        <fullName evidence="6">Amino acid transporter transmembrane domain-containing protein</fullName>
    </recommendedName>
</protein>
<evidence type="ECO:0000259" key="6">
    <source>
        <dbReference type="Pfam" id="PF01490"/>
    </source>
</evidence>
<feature type="transmembrane region" description="Helical" evidence="5">
    <location>
        <begin position="467"/>
        <end position="486"/>
    </location>
</feature>
<evidence type="ECO:0000256" key="3">
    <source>
        <dbReference type="ARBA" id="ARBA00022989"/>
    </source>
</evidence>
<dbReference type="PANTHER" id="PTHR16189:SF2">
    <property type="entry name" value="AMINO ACID TRANSPORTER TRANSMEMBRANE DOMAIN-CONTAINING PROTEIN"/>
    <property type="match status" value="1"/>
</dbReference>
<feature type="transmembrane region" description="Helical" evidence="5">
    <location>
        <begin position="44"/>
        <end position="66"/>
    </location>
</feature>
<feature type="transmembrane region" description="Helical" evidence="5">
    <location>
        <begin position="342"/>
        <end position="365"/>
    </location>
</feature>
<gene>
    <name evidence="7" type="ORF">TeGR_g12413</name>
</gene>
<reference evidence="7 8" key="1">
    <citation type="journal article" date="2023" name="Commun. Biol.">
        <title>Genome analysis of Parmales, the sister group of diatoms, reveals the evolutionary specialization of diatoms from phago-mixotrophs to photoautotrophs.</title>
        <authorList>
            <person name="Ban H."/>
            <person name="Sato S."/>
            <person name="Yoshikawa S."/>
            <person name="Yamada K."/>
            <person name="Nakamura Y."/>
            <person name="Ichinomiya M."/>
            <person name="Sato N."/>
            <person name="Blanc-Mathieu R."/>
            <person name="Endo H."/>
            <person name="Kuwata A."/>
            <person name="Ogata H."/>
        </authorList>
    </citation>
    <scope>NUCLEOTIDE SEQUENCE [LARGE SCALE GENOMIC DNA]</scope>
</reference>
<sequence>MGRVSNPSSPILRRRVSQPNAGFSPFVAMCFTVNYIMGTGFLTLPLAFSSAGLGLSLLTLAVVCYLSDVSKNFMLEAMARSNALLRTEASPDKADAYVYPTGEASSLLHSREQEAQVVAERTFEVVEMCRMYLGRRGRAAYMVTLFMYMFGTLWVYTTVFGHAMASSVHITGDVGTDYLIWVGVFAVVVVPLTCMELREQVGVQVVLSLARFAMVLFMVGTTAGAMAGKEGVEQFGHQSGARGAPLVDLSGFYKMVPIATYANIYHHSIPGLSMPVADKSRLGFVFGATFAFGMFAYSLIGGTVAWYFGDGVDEAGANINWGVYHAGTGHENAHGEWVDRAWWVRMVAYFVVCFPALDVVSAFPLNGITLGNNLMVMWFGSRIAEVENNKRVTNLFRLAVSIPPILFASKWNNINKITDYTGITGFLIAFTFPAALHIYSKRAVVAKGMSESNLFSQGFWSKDGPTYLVGGWGIFLVVFVFASLLLEG</sequence>
<comment type="caution">
    <text evidence="7">The sequence shown here is derived from an EMBL/GenBank/DDBJ whole genome shotgun (WGS) entry which is preliminary data.</text>
</comment>